<dbReference type="SUPFAM" id="SSF111331">
    <property type="entry name" value="NAD kinase/diacylglycerol kinase-like"/>
    <property type="match status" value="1"/>
</dbReference>
<keyword evidence="2 6" id="KW-0418">Kinase</keyword>
<evidence type="ECO:0000313" key="9">
    <source>
        <dbReference type="Proteomes" id="UP000627838"/>
    </source>
</evidence>
<feature type="binding site" evidence="6">
    <location>
        <begin position="187"/>
        <end position="192"/>
    </location>
    <ligand>
        <name>NAD(+)</name>
        <dbReference type="ChEBI" id="CHEBI:57540"/>
    </ligand>
</feature>
<feature type="binding site" evidence="6">
    <location>
        <position position="77"/>
    </location>
    <ligand>
        <name>NAD(+)</name>
        <dbReference type="ChEBI" id="CHEBI:57540"/>
    </ligand>
</feature>
<dbReference type="NCBIfam" id="NF002892">
    <property type="entry name" value="PRK03372.1"/>
    <property type="match status" value="1"/>
</dbReference>
<feature type="region of interest" description="Disordered" evidence="7">
    <location>
        <begin position="291"/>
        <end position="350"/>
    </location>
</feature>
<organism evidence="8 9">
    <name type="scientific">Actinomadura algeriensis</name>
    <dbReference type="NCBI Taxonomy" id="1679523"/>
    <lineage>
        <taxon>Bacteria</taxon>
        <taxon>Bacillati</taxon>
        <taxon>Actinomycetota</taxon>
        <taxon>Actinomycetes</taxon>
        <taxon>Streptosporangiales</taxon>
        <taxon>Thermomonosporaceae</taxon>
        <taxon>Actinomadura</taxon>
    </lineage>
</organism>
<comment type="function">
    <text evidence="6">Involved in the regulation of the intracellular balance of NAD and NADP, and is a key enzyme in the biosynthesis of NADP. Catalyzes specifically the phosphorylation on 2'-hydroxyl of the adenosine moiety of NAD to yield NADP.</text>
</comment>
<keyword evidence="6" id="KW-0067">ATP-binding</keyword>
<keyword evidence="4 6" id="KW-0520">NAD</keyword>
<evidence type="ECO:0000256" key="3">
    <source>
        <dbReference type="ARBA" id="ARBA00022857"/>
    </source>
</evidence>
<feature type="binding site" evidence="6">
    <location>
        <position position="157"/>
    </location>
    <ligand>
        <name>NAD(+)</name>
        <dbReference type="ChEBI" id="CHEBI:57540"/>
    </ligand>
</feature>
<dbReference type="Pfam" id="PF01513">
    <property type="entry name" value="NAD_kinase"/>
    <property type="match status" value="1"/>
</dbReference>
<dbReference type="Pfam" id="PF20143">
    <property type="entry name" value="NAD_kinase_C"/>
    <property type="match status" value="1"/>
</dbReference>
<comment type="caution">
    <text evidence="6">Lacks conserved residue(s) required for the propagation of feature annotation.</text>
</comment>
<dbReference type="InterPro" id="IPR017438">
    <property type="entry name" value="ATP-NAD_kinase_N"/>
</dbReference>
<comment type="subcellular location">
    <subcellularLocation>
        <location evidence="6">Cytoplasm</location>
    </subcellularLocation>
</comment>
<comment type="cofactor">
    <cofactor evidence="6">
        <name>a divalent metal cation</name>
        <dbReference type="ChEBI" id="CHEBI:60240"/>
    </cofactor>
</comment>
<dbReference type="EC" id="2.7.1.23" evidence="6"/>
<feature type="binding site" evidence="6">
    <location>
        <begin position="146"/>
        <end position="147"/>
    </location>
    <ligand>
        <name>NAD(+)</name>
        <dbReference type="ChEBI" id="CHEBI:57540"/>
    </ligand>
</feature>
<evidence type="ECO:0000313" key="8">
    <source>
        <dbReference type="EMBL" id="MBE1536528.1"/>
    </source>
</evidence>
<gene>
    <name evidence="6" type="primary">nadK</name>
    <name evidence="8" type="ORF">H4W34_006361</name>
</gene>
<accession>A0ABR9K114</accession>
<feature type="active site" description="Proton acceptor" evidence="6">
    <location>
        <position position="72"/>
    </location>
</feature>
<comment type="similarity">
    <text evidence="6">Belongs to the NAD kinase family.</text>
</comment>
<dbReference type="Proteomes" id="UP000627838">
    <property type="component" value="Unassembled WGS sequence"/>
</dbReference>
<keyword evidence="6" id="KW-0547">Nucleotide-binding</keyword>
<keyword evidence="1 6" id="KW-0808">Transferase</keyword>
<evidence type="ECO:0000256" key="6">
    <source>
        <dbReference type="HAMAP-Rule" id="MF_00361"/>
    </source>
</evidence>
<comment type="catalytic activity">
    <reaction evidence="5 6">
        <text>NAD(+) + ATP = ADP + NADP(+) + H(+)</text>
        <dbReference type="Rhea" id="RHEA:18629"/>
        <dbReference type="ChEBI" id="CHEBI:15378"/>
        <dbReference type="ChEBI" id="CHEBI:30616"/>
        <dbReference type="ChEBI" id="CHEBI:57540"/>
        <dbReference type="ChEBI" id="CHEBI:58349"/>
        <dbReference type="ChEBI" id="CHEBI:456216"/>
        <dbReference type="EC" id="2.7.1.23"/>
    </reaction>
</comment>
<keyword evidence="9" id="KW-1185">Reference proteome</keyword>
<dbReference type="EMBL" id="JADBDZ010000001">
    <property type="protein sequence ID" value="MBE1536528.1"/>
    <property type="molecule type" value="Genomic_DNA"/>
</dbReference>
<comment type="caution">
    <text evidence="8">The sequence shown here is derived from an EMBL/GenBank/DDBJ whole genome shotgun (WGS) entry which is preliminary data.</text>
</comment>
<feature type="compositionally biased region" description="Low complexity" evidence="7">
    <location>
        <begin position="335"/>
        <end position="350"/>
    </location>
</feature>
<reference evidence="8 9" key="1">
    <citation type="submission" date="2020-10" db="EMBL/GenBank/DDBJ databases">
        <title>Sequencing the genomes of 1000 actinobacteria strains.</title>
        <authorList>
            <person name="Klenk H.-P."/>
        </authorList>
    </citation>
    <scope>NUCLEOTIDE SEQUENCE [LARGE SCALE GENOMIC DNA]</scope>
    <source>
        <strain evidence="8 9">DSM 46744</strain>
    </source>
</reference>
<dbReference type="PANTHER" id="PTHR20275:SF0">
    <property type="entry name" value="NAD KINASE"/>
    <property type="match status" value="1"/>
</dbReference>
<proteinExistence type="inferred from homology"/>
<evidence type="ECO:0000256" key="1">
    <source>
        <dbReference type="ARBA" id="ARBA00022679"/>
    </source>
</evidence>
<dbReference type="Gene3D" id="2.60.200.30">
    <property type="entry name" value="Probable inorganic polyphosphate/atp-NAD kinase, domain 2"/>
    <property type="match status" value="1"/>
</dbReference>
<evidence type="ECO:0000256" key="2">
    <source>
        <dbReference type="ARBA" id="ARBA00022777"/>
    </source>
</evidence>
<evidence type="ECO:0000256" key="5">
    <source>
        <dbReference type="ARBA" id="ARBA00047925"/>
    </source>
</evidence>
<dbReference type="PANTHER" id="PTHR20275">
    <property type="entry name" value="NAD KINASE"/>
    <property type="match status" value="1"/>
</dbReference>
<sequence>MSTRSVLVVAHTGRPEAVRSAQLVIERLSQAGIAVRVLADEAADIGCRGVQVMPVAAAAADGAEVVVVLGGDGTLLRAADLTRASGTPLLGVNLGHVGFLAEAEREDLAATVDRVCTRQYEVEERMTIDVTVRRNGTVMGTTWALNEASIEKSERERMLEVVAEIDGRPLSNWGCDGVVCATPTGSTAYAFSAGGPVVWPEVEAMLVVPISAHSLFARPLVVSPRSSVAVEVLADTPGAVLWCDGRRTLDLPPGARVEVRRGAEPVRLARLHLTPFTDRLVTKFGLPVTGWRGRVRQPTHPTPPTEDRQVMRVPDGCGGGSADASGDAPGGGRPDGPAGAAGEAAGEQKG</sequence>
<keyword evidence="3 6" id="KW-0521">NADP</keyword>
<evidence type="ECO:0000256" key="4">
    <source>
        <dbReference type="ARBA" id="ARBA00023027"/>
    </source>
</evidence>
<feature type="binding site" evidence="6">
    <location>
        <begin position="72"/>
        <end position="73"/>
    </location>
    <ligand>
        <name>NAD(+)</name>
        <dbReference type="ChEBI" id="CHEBI:57540"/>
    </ligand>
</feature>
<feature type="binding site" evidence="6">
    <location>
        <position position="176"/>
    </location>
    <ligand>
        <name>NAD(+)</name>
        <dbReference type="ChEBI" id="CHEBI:57540"/>
    </ligand>
</feature>
<dbReference type="InterPro" id="IPR002504">
    <property type="entry name" value="NADK"/>
</dbReference>
<dbReference type="InterPro" id="IPR017437">
    <property type="entry name" value="ATP-NAD_kinase_PpnK-typ_C"/>
</dbReference>
<evidence type="ECO:0000256" key="7">
    <source>
        <dbReference type="SAM" id="MobiDB-lite"/>
    </source>
</evidence>
<keyword evidence="6" id="KW-0963">Cytoplasm</keyword>
<dbReference type="HAMAP" id="MF_00361">
    <property type="entry name" value="NAD_kinase"/>
    <property type="match status" value="1"/>
</dbReference>
<dbReference type="GO" id="GO:0003951">
    <property type="term" value="F:NAD+ kinase activity"/>
    <property type="evidence" value="ECO:0007669"/>
    <property type="project" value="UniProtKB-EC"/>
</dbReference>
<dbReference type="Gene3D" id="3.40.50.10330">
    <property type="entry name" value="Probable inorganic polyphosphate/atp-NAD kinase, domain 1"/>
    <property type="match status" value="1"/>
</dbReference>
<dbReference type="InterPro" id="IPR016064">
    <property type="entry name" value="NAD/diacylglycerol_kinase_sf"/>
</dbReference>
<protein>
    <recommendedName>
        <fullName evidence="6">NAD kinase</fullName>
        <ecNumber evidence="6">2.7.1.23</ecNumber>
    </recommendedName>
    <alternativeName>
        <fullName evidence="6">ATP-dependent NAD kinase</fullName>
    </alternativeName>
</protein>
<name>A0ABR9K114_9ACTN</name>